<dbReference type="InterPro" id="IPR003660">
    <property type="entry name" value="HAMP_dom"/>
</dbReference>
<dbReference type="SUPFAM" id="SSF58104">
    <property type="entry name" value="Methyl-accepting chemotaxis protein (MCP) signaling domain"/>
    <property type="match status" value="1"/>
</dbReference>
<comment type="subcellular location">
    <subcellularLocation>
        <location evidence="2">Membrane</location>
    </subcellularLocation>
</comment>
<dbReference type="PROSITE" id="PS50109">
    <property type="entry name" value="HIS_KIN"/>
    <property type="match status" value="1"/>
</dbReference>
<dbReference type="GO" id="GO:0000155">
    <property type="term" value="F:phosphorelay sensor kinase activity"/>
    <property type="evidence" value="ECO:0007669"/>
    <property type="project" value="InterPro"/>
</dbReference>
<reference evidence="10 11" key="1">
    <citation type="submission" date="2019-05" db="EMBL/GenBank/DDBJ databases">
        <title>Panacibacter sp. strain 17mud1-8 Genome sequencing and assembly.</title>
        <authorList>
            <person name="Chhetri G."/>
        </authorList>
    </citation>
    <scope>NUCLEOTIDE SEQUENCE [LARGE SCALE GENOMIC DNA]</scope>
    <source>
        <strain evidence="10 11">17mud1-8</strain>
    </source>
</reference>
<name>A0A4U3KXS5_9BACT</name>
<evidence type="ECO:0000313" key="10">
    <source>
        <dbReference type="EMBL" id="TKK67435.1"/>
    </source>
</evidence>
<keyword evidence="5" id="KW-0808">Transferase</keyword>
<evidence type="ECO:0000256" key="2">
    <source>
        <dbReference type="ARBA" id="ARBA00004370"/>
    </source>
</evidence>
<keyword evidence="6" id="KW-0418">Kinase</keyword>
<dbReference type="SUPFAM" id="SSF158472">
    <property type="entry name" value="HAMP domain-like"/>
    <property type="match status" value="1"/>
</dbReference>
<dbReference type="AlphaFoldDB" id="A0A4U3KXS5"/>
<dbReference type="CDD" id="cd00082">
    <property type="entry name" value="HisKA"/>
    <property type="match status" value="1"/>
</dbReference>
<feature type="domain" description="HAMP" evidence="9">
    <location>
        <begin position="182"/>
        <end position="234"/>
    </location>
</feature>
<evidence type="ECO:0000256" key="6">
    <source>
        <dbReference type="ARBA" id="ARBA00022777"/>
    </source>
</evidence>
<keyword evidence="11" id="KW-1185">Reference proteome</keyword>
<comment type="caution">
    <text evidence="10">The sequence shown here is derived from an EMBL/GenBank/DDBJ whole genome shotgun (WGS) entry which is preliminary data.</text>
</comment>
<organism evidence="10 11">
    <name type="scientific">Ilyomonas limi</name>
    <dbReference type="NCBI Taxonomy" id="2575867"/>
    <lineage>
        <taxon>Bacteria</taxon>
        <taxon>Pseudomonadati</taxon>
        <taxon>Bacteroidota</taxon>
        <taxon>Chitinophagia</taxon>
        <taxon>Chitinophagales</taxon>
        <taxon>Chitinophagaceae</taxon>
        <taxon>Ilyomonas</taxon>
    </lineage>
</organism>
<evidence type="ECO:0000256" key="3">
    <source>
        <dbReference type="ARBA" id="ARBA00012438"/>
    </source>
</evidence>
<dbReference type="OrthoDB" id="9806995at2"/>
<dbReference type="Pfam" id="PF00672">
    <property type="entry name" value="HAMP"/>
    <property type="match status" value="1"/>
</dbReference>
<dbReference type="PANTHER" id="PTHR43065:SF42">
    <property type="entry name" value="TWO-COMPONENT SENSOR PPRA"/>
    <property type="match status" value="1"/>
</dbReference>
<evidence type="ECO:0000259" key="9">
    <source>
        <dbReference type="PROSITE" id="PS50885"/>
    </source>
</evidence>
<keyword evidence="4" id="KW-0597">Phosphoprotein</keyword>
<dbReference type="InterPro" id="IPR005467">
    <property type="entry name" value="His_kinase_dom"/>
</dbReference>
<feature type="transmembrane region" description="Helical" evidence="7">
    <location>
        <begin position="9"/>
        <end position="30"/>
    </location>
</feature>
<comment type="catalytic activity">
    <reaction evidence="1">
        <text>ATP + protein L-histidine = ADP + protein N-phospho-L-histidine.</text>
        <dbReference type="EC" id="2.7.13.3"/>
    </reaction>
</comment>
<dbReference type="SMART" id="SM00304">
    <property type="entry name" value="HAMP"/>
    <property type="match status" value="1"/>
</dbReference>
<gene>
    <name evidence="10" type="ORF">FC093_14145</name>
</gene>
<dbReference type="Pfam" id="PF00512">
    <property type="entry name" value="HisKA"/>
    <property type="match status" value="1"/>
</dbReference>
<evidence type="ECO:0000256" key="5">
    <source>
        <dbReference type="ARBA" id="ARBA00022679"/>
    </source>
</evidence>
<keyword evidence="7" id="KW-1133">Transmembrane helix</keyword>
<dbReference type="Gene3D" id="3.30.565.10">
    <property type="entry name" value="Histidine kinase-like ATPase, C-terminal domain"/>
    <property type="match status" value="1"/>
</dbReference>
<keyword evidence="7" id="KW-0812">Transmembrane</keyword>
<dbReference type="Gene3D" id="6.10.340.10">
    <property type="match status" value="1"/>
</dbReference>
<dbReference type="CDD" id="cd06225">
    <property type="entry name" value="HAMP"/>
    <property type="match status" value="1"/>
</dbReference>
<evidence type="ECO:0000256" key="4">
    <source>
        <dbReference type="ARBA" id="ARBA00022553"/>
    </source>
</evidence>
<dbReference type="EMBL" id="SZQL01000011">
    <property type="protein sequence ID" value="TKK67435.1"/>
    <property type="molecule type" value="Genomic_DNA"/>
</dbReference>
<dbReference type="InterPro" id="IPR003594">
    <property type="entry name" value="HATPase_dom"/>
</dbReference>
<evidence type="ECO:0000259" key="8">
    <source>
        <dbReference type="PROSITE" id="PS50109"/>
    </source>
</evidence>
<dbReference type="PANTHER" id="PTHR43065">
    <property type="entry name" value="SENSOR HISTIDINE KINASE"/>
    <property type="match status" value="1"/>
</dbReference>
<feature type="transmembrane region" description="Helical" evidence="7">
    <location>
        <begin position="163"/>
        <end position="181"/>
    </location>
</feature>
<dbReference type="Proteomes" id="UP000305848">
    <property type="component" value="Unassembled WGS sequence"/>
</dbReference>
<protein>
    <recommendedName>
        <fullName evidence="3">histidine kinase</fullName>
        <ecNumber evidence="3">2.7.13.3</ecNumber>
    </recommendedName>
</protein>
<dbReference type="Pfam" id="PF02518">
    <property type="entry name" value="HATPase_c"/>
    <property type="match status" value="1"/>
</dbReference>
<dbReference type="RefSeq" id="WP_137262451.1">
    <property type="nucleotide sequence ID" value="NZ_SZQL01000011.1"/>
</dbReference>
<evidence type="ECO:0000313" key="11">
    <source>
        <dbReference type="Proteomes" id="UP000305848"/>
    </source>
</evidence>
<dbReference type="PRINTS" id="PR00344">
    <property type="entry name" value="BCTRLSENSOR"/>
</dbReference>
<dbReference type="InterPro" id="IPR004358">
    <property type="entry name" value="Sig_transdc_His_kin-like_C"/>
</dbReference>
<evidence type="ECO:0000256" key="1">
    <source>
        <dbReference type="ARBA" id="ARBA00000085"/>
    </source>
</evidence>
<evidence type="ECO:0000256" key="7">
    <source>
        <dbReference type="SAM" id="Phobius"/>
    </source>
</evidence>
<dbReference type="SUPFAM" id="SSF55874">
    <property type="entry name" value="ATPase domain of HSP90 chaperone/DNA topoisomerase II/histidine kinase"/>
    <property type="match status" value="1"/>
</dbReference>
<dbReference type="EC" id="2.7.13.3" evidence="3"/>
<accession>A0A4U3KXS5</accession>
<feature type="domain" description="Histidine kinase" evidence="8">
    <location>
        <begin position="279"/>
        <end position="545"/>
    </location>
</feature>
<sequence>MFFTLKTKIWLTILSIVLMFTFFTLIYFPAQQGNFLYKNYNNEVQNLANTVALGVQIALDDQNYKAVQTAMEYVKGNPGLKFVSLVQKDTVWDATHTKPDIKEMVFKTFPDNAQPLLYAPANNDSIIIKRAPFNDKMMSGEIVLGFTTKEIEQSKKNIRTTSLIVSAFIFLIGLFIGLLLSRKISKPVIALRNAARKVGEGDLTQRVQAYSNDEIGDLTNAFNTMVIDLSKTRNELRTSNRSLLESNAALSNTLNELKATQAQLIQSEKMASLGELTAGIAHEIQNPLNFVNNFSEVSIELAEELKEALQQLADTTQLHESITTIADDLIQNQQKINYHGKRADAIVKGMLQHSRKSTGQKELTDINQLADEYLRLSYHGLRAKDKTFNAAIQTYFDENLQKINVIPQDIGRVLLNLYTNAFYAVTKRKKALQSPDKSARVQPESKTYEPTVTVTTKNIFTATPGADSPSVTGIEIHVRDNGNGISAEHVSKIFQPFFTTKPTGEGTGLGLSLSYDIITKGHGGTLTVQSQEGEYAEFIITLPVG</sequence>
<dbReference type="GO" id="GO:0016020">
    <property type="term" value="C:membrane"/>
    <property type="evidence" value="ECO:0007669"/>
    <property type="project" value="UniProtKB-SubCell"/>
</dbReference>
<dbReference type="PROSITE" id="PS50885">
    <property type="entry name" value="HAMP"/>
    <property type="match status" value="1"/>
</dbReference>
<dbReference type="InterPro" id="IPR036890">
    <property type="entry name" value="HATPase_C_sf"/>
</dbReference>
<dbReference type="SMART" id="SM00387">
    <property type="entry name" value="HATPase_c"/>
    <property type="match status" value="1"/>
</dbReference>
<keyword evidence="7" id="KW-0472">Membrane</keyword>
<proteinExistence type="predicted"/>
<dbReference type="InterPro" id="IPR003661">
    <property type="entry name" value="HisK_dim/P_dom"/>
</dbReference>
<dbReference type="Gene3D" id="1.10.287.130">
    <property type="match status" value="1"/>
</dbReference>